<evidence type="ECO:0000256" key="2">
    <source>
        <dbReference type="SAM" id="SignalP"/>
    </source>
</evidence>
<feature type="chain" id="PRO_5012819262" evidence="2">
    <location>
        <begin position="22"/>
        <end position="127"/>
    </location>
</feature>
<feature type="region of interest" description="Disordered" evidence="1">
    <location>
        <begin position="46"/>
        <end position="127"/>
    </location>
</feature>
<feature type="signal peptide" evidence="2">
    <location>
        <begin position="1"/>
        <end position="21"/>
    </location>
</feature>
<comment type="caution">
    <text evidence="3">The sequence shown here is derived from an EMBL/GenBank/DDBJ whole genome shotgun (WGS) entry which is preliminary data.</text>
</comment>
<protein>
    <submittedName>
        <fullName evidence="3">Uncharacterized protein</fullName>
    </submittedName>
</protein>
<evidence type="ECO:0000313" key="3">
    <source>
        <dbReference type="EMBL" id="OLP22171.1"/>
    </source>
</evidence>
<evidence type="ECO:0000313" key="4">
    <source>
        <dbReference type="Proteomes" id="UP000186817"/>
    </source>
</evidence>
<feature type="compositionally biased region" description="Low complexity" evidence="1">
    <location>
        <begin position="46"/>
        <end position="65"/>
    </location>
</feature>
<feature type="compositionally biased region" description="Basic and acidic residues" evidence="1">
    <location>
        <begin position="118"/>
        <end position="127"/>
    </location>
</feature>
<evidence type="ECO:0000256" key="1">
    <source>
        <dbReference type="SAM" id="MobiDB-lite"/>
    </source>
</evidence>
<reference evidence="3 4" key="1">
    <citation type="submission" date="2016-02" db="EMBL/GenBank/DDBJ databases">
        <title>Genome analysis of coral dinoflagellate symbionts highlights evolutionary adaptations to a symbiotic lifestyle.</title>
        <authorList>
            <person name="Aranda M."/>
            <person name="Li Y."/>
            <person name="Liew Y.J."/>
            <person name="Baumgarten S."/>
            <person name="Simakov O."/>
            <person name="Wilson M."/>
            <person name="Piel J."/>
            <person name="Ashoor H."/>
            <person name="Bougouffa S."/>
            <person name="Bajic V.B."/>
            <person name="Ryu T."/>
            <person name="Ravasi T."/>
            <person name="Bayer T."/>
            <person name="Micklem G."/>
            <person name="Kim H."/>
            <person name="Bhak J."/>
            <person name="Lajeunesse T.C."/>
            <person name="Voolstra C.R."/>
        </authorList>
    </citation>
    <scope>NUCLEOTIDE SEQUENCE [LARGE SCALE GENOMIC DNA]</scope>
    <source>
        <strain evidence="3 4">CCMP2467</strain>
    </source>
</reference>
<feature type="compositionally biased region" description="Basic and acidic residues" evidence="1">
    <location>
        <begin position="66"/>
        <end position="93"/>
    </location>
</feature>
<dbReference type="AlphaFoldDB" id="A0A1Q8ZJT4"/>
<keyword evidence="4" id="KW-1185">Reference proteome</keyword>
<sequence>MGTSAFTIVVVWITCIKFAARHARYRSISRISSCALHVAPPFAAMKPSSKYKPQKPAAAAAAASSDDGRQQSSDKLRGHEGGQESSDKLRGDKGQLPLKVKSEIIEDEDTQCTETEQQIERRISVVD</sequence>
<gene>
    <name evidence="3" type="ORF">AK812_SmicGene48954</name>
</gene>
<accession>A0A1Q8ZJT4</accession>
<dbReference type="EMBL" id="LSRX01009360">
    <property type="protein sequence ID" value="OLP22171.1"/>
    <property type="molecule type" value="Genomic_DNA"/>
</dbReference>
<proteinExistence type="predicted"/>
<dbReference type="Proteomes" id="UP000186817">
    <property type="component" value="Unassembled WGS sequence"/>
</dbReference>
<name>A0A1Q8ZJT4_SYMMI</name>
<organism evidence="3 4">
    <name type="scientific">Symbiodinium microadriaticum</name>
    <name type="common">Dinoflagellate</name>
    <name type="synonym">Zooxanthella microadriatica</name>
    <dbReference type="NCBI Taxonomy" id="2951"/>
    <lineage>
        <taxon>Eukaryota</taxon>
        <taxon>Sar</taxon>
        <taxon>Alveolata</taxon>
        <taxon>Dinophyceae</taxon>
        <taxon>Suessiales</taxon>
        <taxon>Symbiodiniaceae</taxon>
        <taxon>Symbiodinium</taxon>
    </lineage>
</organism>
<keyword evidence="2" id="KW-0732">Signal</keyword>